<reference evidence="3" key="1">
    <citation type="submission" date="2025-08" db="UniProtKB">
        <authorList>
            <consortium name="RefSeq"/>
        </authorList>
    </citation>
    <scope>IDENTIFICATION</scope>
    <source>
        <tissue evidence="3">Whole body</tissue>
    </source>
</reference>
<evidence type="ECO:0000313" key="2">
    <source>
        <dbReference type="Proteomes" id="UP001652626"/>
    </source>
</evidence>
<feature type="transmembrane region" description="Helical" evidence="1">
    <location>
        <begin position="109"/>
        <end position="134"/>
    </location>
</feature>
<dbReference type="RefSeq" id="XP_064074128.1">
    <property type="nucleotide sequence ID" value="XM_064218058.1"/>
</dbReference>
<feature type="transmembrane region" description="Helical" evidence="1">
    <location>
        <begin position="20"/>
        <end position="47"/>
    </location>
</feature>
<accession>A0ABM4AS53</accession>
<feature type="transmembrane region" description="Helical" evidence="1">
    <location>
        <begin position="146"/>
        <end position="164"/>
    </location>
</feature>
<organism evidence="2 3">
    <name type="scientific">Vanessa tameamea</name>
    <name type="common">Kamehameha butterfly</name>
    <dbReference type="NCBI Taxonomy" id="334116"/>
    <lineage>
        <taxon>Eukaryota</taxon>
        <taxon>Metazoa</taxon>
        <taxon>Ecdysozoa</taxon>
        <taxon>Arthropoda</taxon>
        <taxon>Hexapoda</taxon>
        <taxon>Insecta</taxon>
        <taxon>Pterygota</taxon>
        <taxon>Neoptera</taxon>
        <taxon>Endopterygota</taxon>
        <taxon>Lepidoptera</taxon>
        <taxon>Glossata</taxon>
        <taxon>Ditrysia</taxon>
        <taxon>Papilionoidea</taxon>
        <taxon>Nymphalidae</taxon>
        <taxon>Nymphalinae</taxon>
        <taxon>Vanessa</taxon>
    </lineage>
</organism>
<name>A0ABM4AS53_VANTA</name>
<gene>
    <name evidence="3" type="primary">LOC113401780</name>
</gene>
<keyword evidence="1" id="KW-0472">Membrane</keyword>
<keyword evidence="1" id="KW-1133">Transmembrane helix</keyword>
<protein>
    <submittedName>
        <fullName evidence="3">Uncharacterized protein LOC113401780</fullName>
    </submittedName>
</protein>
<keyword evidence="1" id="KW-0812">Transmembrane</keyword>
<proteinExistence type="predicted"/>
<dbReference type="Proteomes" id="UP001652626">
    <property type="component" value="Chromosome 20"/>
</dbReference>
<sequence>MKILKNAFCSGDNLRAKCFIIGYLNLIASIIDIGCHVLIVAIVSNGFQCDVDRDILRSIDWPWLEPLLLIVNIGTHGFYPFPLILPSYNNFHVDYMPIPTQPRCYPGMLHLYLIDILNCLINVIWLQFVVSFVSAIHKRDPEPMRMFFGLSLVKLVLQAMYFFARPSFCRDLSTEAYYFISALDACVAIIFLTIINAYVVQLRNEKLQTNTDQPPPYIECLINGQPTRVDEKRDEVLVIEEKKPELPIETESQERC</sequence>
<evidence type="ECO:0000313" key="3">
    <source>
        <dbReference type="RefSeq" id="XP_064074128.1"/>
    </source>
</evidence>
<evidence type="ECO:0000256" key="1">
    <source>
        <dbReference type="SAM" id="Phobius"/>
    </source>
</evidence>
<feature type="transmembrane region" description="Helical" evidence="1">
    <location>
        <begin position="176"/>
        <end position="199"/>
    </location>
</feature>
<keyword evidence="2" id="KW-1185">Reference proteome</keyword>
<dbReference type="GeneID" id="113401780"/>